<evidence type="ECO:0000256" key="13">
    <source>
        <dbReference type="RuleBase" id="RU361130"/>
    </source>
</evidence>
<evidence type="ECO:0000256" key="5">
    <source>
        <dbReference type="ARBA" id="ARBA00022729"/>
    </source>
</evidence>
<evidence type="ECO:0000313" key="17">
    <source>
        <dbReference type="Proteomes" id="UP000572268"/>
    </source>
</evidence>
<evidence type="ECO:0000259" key="15">
    <source>
        <dbReference type="PROSITE" id="PS51352"/>
    </source>
</evidence>
<dbReference type="GO" id="GO:0034976">
    <property type="term" value="P:response to endoplasmic reticulum stress"/>
    <property type="evidence" value="ECO:0007669"/>
    <property type="project" value="TreeGrafter"/>
</dbReference>
<evidence type="ECO:0000256" key="10">
    <source>
        <dbReference type="ARBA" id="ARBA00023284"/>
    </source>
</evidence>
<protein>
    <recommendedName>
        <fullName evidence="4 13">Protein disulfide-isomerase</fullName>
        <ecNumber evidence="4 13">5.3.4.1</ecNumber>
    </recommendedName>
</protein>
<feature type="region of interest" description="Disordered" evidence="14">
    <location>
        <begin position="467"/>
        <end position="545"/>
    </location>
</feature>
<proteinExistence type="inferred from homology"/>
<evidence type="ECO:0000256" key="3">
    <source>
        <dbReference type="ARBA" id="ARBA00006347"/>
    </source>
</evidence>
<feature type="chain" id="PRO_5029934537" description="Protein disulfide-isomerase" evidence="13">
    <location>
        <begin position="18"/>
        <end position="1522"/>
    </location>
</feature>
<name>A0A7J6LZB2_PEROL</name>
<sequence length="1522" mass="166377">MVKFFSFFAAIVAVAFAAESESKVHQLTDDNMEDFVKTHKYALVKFYAPWCGHCKKIAPEFEQAATELAEEVGEEKVALGEIDATEHKKMAEKYNIRGYPTLFWFVDGEESEYGGGRTAAEIKSWCIDMTGPAVKEISSRKLAEEEAGVKPVCVYEGREASTDFEDIASRKRSDFTFYHVATDAEKPTVTVQHKGEEAVVCDDLTSDGLKKCLDNNELPLFGALDGESYGKYMSSSKGLVWGCFEQESSDDLEKVADEHRPLMNELAKEFKEQFAFTYIDTVQFKSAIEGMLGVTEFPTLAVNKKAGDKMKYLYTGEMTVPKVSEFLKGVLDGTIEPTLKSEPVPESQDEPVHVVVGSTLQDDVFQADKDVLFEIYAPWCGHCKQLAPEYEKVAKKIVKEGVEDMVVLAKMDGTANDSPVESISWDGFPTLYYVKAGESEPVKYDGPRDAKGIWKWIKKHHSNSDGLKERLAASKAAEKEEPEAEKGEELISMEPKPLRPSSLSVSSTATGSPCEGLFKEQLSDERSGVGEEQQQQQAGEGKQPSFYILPSRQRFDMNFPSRVLIVVVCGAQEKSVVEGSPTFTIGLLHLCELSSVETNAAGDTLHEEVSFGGEIRKSVRTRCGCIRSLFKREDGNVTWLPPQLRGSPVESLSLCPNRTSLSDLLARENQIISLPFGLLRLNDRATTAKAPTTPSKRSDILLTSVERLLEMLRRVPRRAGFFEASTGGGGGLDKSVVSICAERNCTTDSERERLPLLGVRSILRDPTPPNLSDYHAILLLSSENWKIVVDWGLRLVGRGKNVLAIHFNKGSEAQAAEVYMSARRRARDVNPSVNFEMTIRPPCPSIVPIAVELSKHCSILVMGDSGRKDTRYKEMVERCSGNVVIARCELPAEAPPIRDFVVGVGARDQEGARRALSIAFALAASTTGEARGARVYIIYIPVQPWQFGQEEDILSIGYKSTQLLSSVQDEIARLQSQYPGVKVTLKMGNPTDRMHVQHELVSTAERNGIQLRLPSVTDSQEGRGISCLYRSPPLLVLGGGHNIDSGELGSVASHMVDKGRSRNINTVSVAVAKLGLDRVSPADHPVAPYCQDLQQEAHQNTERPVALPEEANGRGESPAGLALAERSLLQRPIPSAVVTVPDVYTGGNSFASSGSDQEQGYPLLGVRAVLGEPNPPRSSDYYSILLLSSENLECVIDWGLRLTPSGRTVLGVHFNKGTPQQAADFSIRAIRRAQEVNPAVEFEITVRPSCASIIPIAAELSRHCRFLVIGDSGKTNTRHREMVRGGSFRPHHYQFVQVSRCAGNVIIARSELALKASAVRDFVVGVGARDQEGALRALSMAFALARAGGDGRGANVSIIYIPVQPWQFGQQEDILSIGYKSSQLLQSVQDTVKRLEAQHPGVKVALKMGNPTDRMHVQDELLSTAERNGILLKPSSPPSSSSSFRYDRAPPRPPPILVVGGGHNSDCGELGSVTSQFVDKGRKRSLQGVTVAVAKLGLDAGGSVPTLLHPVAPAFTHQAPNH</sequence>
<dbReference type="GO" id="GO:0005788">
    <property type="term" value="C:endoplasmic reticulum lumen"/>
    <property type="evidence" value="ECO:0007669"/>
    <property type="project" value="UniProtKB-SubCell"/>
</dbReference>
<dbReference type="GO" id="GO:0003756">
    <property type="term" value="F:protein disulfide isomerase activity"/>
    <property type="evidence" value="ECO:0007669"/>
    <property type="project" value="UniProtKB-EC"/>
</dbReference>
<evidence type="ECO:0000256" key="2">
    <source>
        <dbReference type="ARBA" id="ARBA00004319"/>
    </source>
</evidence>
<comment type="catalytic activity">
    <reaction evidence="1 13">
        <text>Catalyzes the rearrangement of -S-S- bonds in proteins.</text>
        <dbReference type="EC" id="5.3.4.1"/>
    </reaction>
</comment>
<comment type="subcellular location">
    <subcellularLocation>
        <location evidence="2">Endoplasmic reticulum lumen</location>
    </subcellularLocation>
</comment>
<keyword evidence="10 11" id="KW-0676">Redox-active center</keyword>
<dbReference type="Pfam" id="PF00085">
    <property type="entry name" value="Thioredoxin"/>
    <property type="match status" value="2"/>
</dbReference>
<evidence type="ECO:0000256" key="12">
    <source>
        <dbReference type="RuleBase" id="RU004208"/>
    </source>
</evidence>
<keyword evidence="6" id="KW-0677">Repeat</keyword>
<evidence type="ECO:0000256" key="1">
    <source>
        <dbReference type="ARBA" id="ARBA00001182"/>
    </source>
</evidence>
<dbReference type="InterPro" id="IPR013766">
    <property type="entry name" value="Thioredoxin_domain"/>
</dbReference>
<feature type="region of interest" description="Disordered" evidence="14">
    <location>
        <begin position="1427"/>
        <end position="1453"/>
    </location>
</feature>
<feature type="compositionally biased region" description="Low complexity" evidence="14">
    <location>
        <begin position="499"/>
        <end position="513"/>
    </location>
</feature>
<dbReference type="CDD" id="cd02995">
    <property type="entry name" value="PDI_a_PDI_a'_C"/>
    <property type="match status" value="1"/>
</dbReference>
<keyword evidence="5 13" id="KW-0732">Signal</keyword>
<dbReference type="NCBIfam" id="TIGR01130">
    <property type="entry name" value="ER_PDI_fam"/>
    <property type="match status" value="1"/>
</dbReference>
<evidence type="ECO:0000256" key="6">
    <source>
        <dbReference type="ARBA" id="ARBA00022737"/>
    </source>
</evidence>
<evidence type="ECO:0000256" key="8">
    <source>
        <dbReference type="ARBA" id="ARBA00023157"/>
    </source>
</evidence>
<evidence type="ECO:0000256" key="7">
    <source>
        <dbReference type="ARBA" id="ARBA00022824"/>
    </source>
</evidence>
<keyword evidence="8 11" id="KW-1015">Disulfide bond</keyword>
<feature type="signal peptide" evidence="13">
    <location>
        <begin position="1"/>
        <end position="17"/>
    </location>
</feature>
<feature type="compositionally biased region" description="Basic and acidic residues" evidence="14">
    <location>
        <begin position="467"/>
        <end position="489"/>
    </location>
</feature>
<feature type="domain" description="Thioredoxin" evidence="15">
    <location>
        <begin position="330"/>
        <end position="462"/>
    </location>
</feature>
<feature type="disulfide bond" description="Redox-active" evidence="11">
    <location>
        <begin position="51"/>
        <end position="54"/>
    </location>
</feature>
<evidence type="ECO:0000256" key="4">
    <source>
        <dbReference type="ARBA" id="ARBA00012723"/>
    </source>
</evidence>
<dbReference type="PROSITE" id="PS51352">
    <property type="entry name" value="THIOREDOXIN_2"/>
    <property type="match status" value="2"/>
</dbReference>
<dbReference type="InterPro" id="IPR017937">
    <property type="entry name" value="Thioredoxin_CS"/>
</dbReference>
<accession>A0A7J6LZB2</accession>
<evidence type="ECO:0000256" key="9">
    <source>
        <dbReference type="ARBA" id="ARBA00023235"/>
    </source>
</evidence>
<dbReference type="InterPro" id="IPR005792">
    <property type="entry name" value="Prot_disulphide_isomerase"/>
</dbReference>
<dbReference type="NCBIfam" id="TIGR01126">
    <property type="entry name" value="pdi_dom"/>
    <property type="match status" value="1"/>
</dbReference>
<dbReference type="CDD" id="cd02961">
    <property type="entry name" value="PDI_a_family"/>
    <property type="match status" value="1"/>
</dbReference>
<keyword evidence="7" id="KW-0256">Endoplasmic reticulum</keyword>
<evidence type="ECO:0000256" key="11">
    <source>
        <dbReference type="PIRSR" id="PIRSR605792-51"/>
    </source>
</evidence>
<evidence type="ECO:0000256" key="14">
    <source>
        <dbReference type="SAM" id="MobiDB-lite"/>
    </source>
</evidence>
<feature type="disulfide bond" description="Redox-active" evidence="11">
    <location>
        <begin position="380"/>
        <end position="383"/>
    </location>
</feature>
<dbReference type="InterPro" id="IPR036249">
    <property type="entry name" value="Thioredoxin-like_sf"/>
</dbReference>
<feature type="compositionally biased region" description="Low complexity" evidence="14">
    <location>
        <begin position="530"/>
        <end position="543"/>
    </location>
</feature>
<dbReference type="Gene3D" id="3.40.30.10">
    <property type="entry name" value="Glutaredoxin"/>
    <property type="match status" value="3"/>
</dbReference>
<dbReference type="CDD" id="cd02982">
    <property type="entry name" value="PDI_b'_family"/>
    <property type="match status" value="1"/>
</dbReference>
<gene>
    <name evidence="16" type="ORF">FOL46_004126</name>
</gene>
<keyword evidence="9 13" id="KW-0413">Isomerase</keyword>
<comment type="similarity">
    <text evidence="3 12">Belongs to the protein disulfide isomerase family.</text>
</comment>
<dbReference type="PROSITE" id="PS00194">
    <property type="entry name" value="THIOREDOXIN_1"/>
    <property type="match status" value="1"/>
</dbReference>
<dbReference type="Gene3D" id="3.40.50.12370">
    <property type="match status" value="1"/>
</dbReference>
<dbReference type="GO" id="GO:0006457">
    <property type="term" value="P:protein folding"/>
    <property type="evidence" value="ECO:0007669"/>
    <property type="project" value="TreeGrafter"/>
</dbReference>
<organism evidence="16 17">
    <name type="scientific">Perkinsus olseni</name>
    <name type="common">Perkinsus atlanticus</name>
    <dbReference type="NCBI Taxonomy" id="32597"/>
    <lineage>
        <taxon>Eukaryota</taxon>
        <taxon>Sar</taxon>
        <taxon>Alveolata</taxon>
        <taxon>Perkinsozoa</taxon>
        <taxon>Perkinsea</taxon>
        <taxon>Perkinsida</taxon>
        <taxon>Perkinsidae</taxon>
        <taxon>Perkinsus</taxon>
    </lineage>
</organism>
<feature type="compositionally biased region" description="Basic and acidic residues" evidence="14">
    <location>
        <begin position="517"/>
        <end position="529"/>
    </location>
</feature>
<dbReference type="SUPFAM" id="SSF52833">
    <property type="entry name" value="Thioredoxin-like"/>
    <property type="match status" value="3"/>
</dbReference>
<dbReference type="FunFam" id="3.40.30.10:FF:000107">
    <property type="entry name" value="Protein disulfide-isomerase 5-2"/>
    <property type="match status" value="1"/>
</dbReference>
<comment type="caution">
    <text evidence="16">The sequence shown here is derived from an EMBL/GenBank/DDBJ whole genome shotgun (WGS) entry which is preliminary data.</text>
</comment>
<dbReference type="PANTHER" id="PTHR18929">
    <property type="entry name" value="PROTEIN DISULFIDE ISOMERASE"/>
    <property type="match status" value="1"/>
</dbReference>
<evidence type="ECO:0000313" key="16">
    <source>
        <dbReference type="EMBL" id="KAF4664638.1"/>
    </source>
</evidence>
<reference evidence="16 17" key="1">
    <citation type="submission" date="2020-04" db="EMBL/GenBank/DDBJ databases">
        <title>Perkinsus olseni comparative genomics.</title>
        <authorList>
            <person name="Bogema D.R."/>
        </authorList>
    </citation>
    <scope>NUCLEOTIDE SEQUENCE [LARGE SCALE GENOMIC DNA]</scope>
    <source>
        <strain evidence="16">ATCC PRA-31</strain>
    </source>
</reference>
<dbReference type="Proteomes" id="UP000572268">
    <property type="component" value="Unassembled WGS sequence"/>
</dbReference>
<dbReference type="PANTHER" id="PTHR18929:SF132">
    <property type="entry name" value="PROTEIN DISULFIDE-ISOMERASE A3"/>
    <property type="match status" value="1"/>
</dbReference>
<dbReference type="Pfam" id="PF13848">
    <property type="entry name" value="Thioredoxin_6"/>
    <property type="match status" value="1"/>
</dbReference>
<dbReference type="InterPro" id="IPR005788">
    <property type="entry name" value="PDI_thioredoxin-like_dom"/>
</dbReference>
<feature type="domain" description="Thioredoxin" evidence="15">
    <location>
        <begin position="7"/>
        <end position="147"/>
    </location>
</feature>
<dbReference type="EC" id="5.3.4.1" evidence="4 13"/>
<dbReference type="EMBL" id="JABANN010000254">
    <property type="protein sequence ID" value="KAF4664638.1"/>
    <property type="molecule type" value="Genomic_DNA"/>
</dbReference>